<feature type="transmembrane region" description="Helical" evidence="7">
    <location>
        <begin position="269"/>
        <end position="292"/>
    </location>
</feature>
<protein>
    <recommendedName>
        <fullName evidence="12">Inner membrane protein YjjP</fullName>
    </recommendedName>
</protein>
<keyword evidence="3 7" id="KW-0812">Transmembrane</keyword>
<dbReference type="InterPro" id="IPR050539">
    <property type="entry name" value="ThrE_Dicarb/AminoAcid_Exp"/>
</dbReference>
<dbReference type="GO" id="GO:0022857">
    <property type="term" value="F:transmembrane transporter activity"/>
    <property type="evidence" value="ECO:0007669"/>
    <property type="project" value="InterPro"/>
</dbReference>
<sequence length="431" mass="46754">MAAHDRLAHQSQVVLRLGQMLLSFGASAYRVKKSMADLARAVGISEHRAQVTYTEIIATAYANGTFRTELAEQRLMGVNADKIDRINNYVASLNGKSVRVEDVSDELDKIAKVPGLYDWFSNALASGLACAAFAFLNGGGWVECSAVAVASFFGQALRRQMLIRHMNHFGVWMACGALAAMIYILLVAPAQHFLGIESTHQAGFISALLFLVPGFPLVTGLIDLVRQDFQGGVGRLVYVTMLVMSAGVAVWAISAVFGWSVTPEYGVSLVPWCHYLLRFLASFVAAYGFAMLFNSPQRVCATAALIGAVINTARIALHLELGVPAPACVGLAALAAGLLAVFVARRTRFSRVTLSVPAVVIMIPGVPLYRALTYLNNQQIDDALAALFTVMFTIVAIGMGLALSRMLTDKNWLVEKQERVPNLWEYEEENS</sequence>
<dbReference type="RefSeq" id="WP_060567518.1">
    <property type="nucleotide sequence ID" value="NZ_CP040006.1"/>
</dbReference>
<comment type="caution">
    <text evidence="10">The sequence shown here is derived from an EMBL/GenBank/DDBJ whole genome shotgun (WGS) entry which is preliminary data.</text>
</comment>
<feature type="transmembrane region" description="Helical" evidence="7">
    <location>
        <begin position="299"/>
        <end position="317"/>
    </location>
</feature>
<gene>
    <name evidence="10" type="ORF">APY09_09260</name>
</gene>
<evidence type="ECO:0000259" key="8">
    <source>
        <dbReference type="Pfam" id="PF06738"/>
    </source>
</evidence>
<evidence type="ECO:0000256" key="6">
    <source>
        <dbReference type="ARBA" id="ARBA00034125"/>
    </source>
</evidence>
<comment type="similarity">
    <text evidence="6">Belongs to the ThrE exporter (TC 2.A.79) family.</text>
</comment>
<dbReference type="Proteomes" id="UP000054686">
    <property type="component" value="Unassembled WGS sequence"/>
</dbReference>
<evidence type="ECO:0000259" key="9">
    <source>
        <dbReference type="Pfam" id="PF12821"/>
    </source>
</evidence>
<evidence type="ECO:0000256" key="4">
    <source>
        <dbReference type="ARBA" id="ARBA00022989"/>
    </source>
</evidence>
<feature type="transmembrane region" description="Helical" evidence="7">
    <location>
        <begin position="323"/>
        <end position="342"/>
    </location>
</feature>
<dbReference type="EMBL" id="LLVT01000003">
    <property type="protein sequence ID" value="KSW10672.1"/>
    <property type="molecule type" value="Genomic_DNA"/>
</dbReference>
<dbReference type="AlphaFoldDB" id="A0A0V8RRA8"/>
<dbReference type="Pfam" id="PF06738">
    <property type="entry name" value="ThrE"/>
    <property type="match status" value="1"/>
</dbReference>
<evidence type="ECO:0000256" key="2">
    <source>
        <dbReference type="ARBA" id="ARBA00022475"/>
    </source>
</evidence>
<reference evidence="10 11" key="1">
    <citation type="submission" date="2015-10" db="EMBL/GenBank/DDBJ databases">
        <title>Draft Genome of Actinomyces odontolyticus subsp. actinosynbacter strain XH001.</title>
        <authorList>
            <person name="Mclean J.S."/>
            <person name="He X."/>
        </authorList>
    </citation>
    <scope>NUCLEOTIDE SEQUENCE [LARGE SCALE GENOMIC DNA]</scope>
    <source>
        <strain evidence="10 11">XH001</strain>
    </source>
</reference>
<feature type="transmembrane region" description="Helical" evidence="7">
    <location>
        <begin position="169"/>
        <end position="190"/>
    </location>
</feature>
<keyword evidence="4 7" id="KW-1133">Transmembrane helix</keyword>
<evidence type="ECO:0000313" key="10">
    <source>
        <dbReference type="EMBL" id="KSW10672.1"/>
    </source>
</evidence>
<organism evidence="10 11">
    <name type="scientific">Schaalia odontolytica</name>
    <dbReference type="NCBI Taxonomy" id="1660"/>
    <lineage>
        <taxon>Bacteria</taxon>
        <taxon>Bacillati</taxon>
        <taxon>Actinomycetota</taxon>
        <taxon>Actinomycetes</taxon>
        <taxon>Actinomycetales</taxon>
        <taxon>Actinomycetaceae</taxon>
        <taxon>Schaalia</taxon>
    </lineage>
</organism>
<proteinExistence type="inferred from homology"/>
<comment type="subcellular location">
    <subcellularLocation>
        <location evidence="1">Cell membrane</location>
        <topology evidence="1">Multi-pass membrane protein</topology>
    </subcellularLocation>
</comment>
<name>A0A0V8RRA8_9ACTO</name>
<dbReference type="InterPro" id="IPR010619">
    <property type="entry name" value="ThrE-like_N"/>
</dbReference>
<keyword evidence="5 7" id="KW-0472">Membrane</keyword>
<evidence type="ECO:0008006" key="12">
    <source>
        <dbReference type="Google" id="ProtNLM"/>
    </source>
</evidence>
<dbReference type="GO" id="GO:0015744">
    <property type="term" value="P:succinate transport"/>
    <property type="evidence" value="ECO:0007669"/>
    <property type="project" value="TreeGrafter"/>
</dbReference>
<dbReference type="PANTHER" id="PTHR34390:SF2">
    <property type="entry name" value="SUCCINATE TRANSPORTER SUBUNIT YJJP-RELATED"/>
    <property type="match status" value="1"/>
</dbReference>
<dbReference type="PANTHER" id="PTHR34390">
    <property type="entry name" value="UPF0442 PROTEIN YJJB-RELATED"/>
    <property type="match status" value="1"/>
</dbReference>
<feature type="domain" description="Threonine/Serine exporter ThrE" evidence="9">
    <location>
        <begin position="279"/>
        <end position="405"/>
    </location>
</feature>
<evidence type="ECO:0000256" key="7">
    <source>
        <dbReference type="SAM" id="Phobius"/>
    </source>
</evidence>
<feature type="transmembrane region" description="Helical" evidence="7">
    <location>
        <begin position="236"/>
        <end position="257"/>
    </location>
</feature>
<feature type="transmembrane region" description="Helical" evidence="7">
    <location>
        <begin position="384"/>
        <end position="403"/>
    </location>
</feature>
<dbReference type="Pfam" id="PF12821">
    <property type="entry name" value="ThrE_2"/>
    <property type="match status" value="1"/>
</dbReference>
<evidence type="ECO:0000256" key="3">
    <source>
        <dbReference type="ARBA" id="ARBA00022692"/>
    </source>
</evidence>
<dbReference type="GO" id="GO:0005886">
    <property type="term" value="C:plasma membrane"/>
    <property type="evidence" value="ECO:0007669"/>
    <property type="project" value="UniProtKB-SubCell"/>
</dbReference>
<feature type="transmembrane region" description="Helical" evidence="7">
    <location>
        <begin position="354"/>
        <end position="372"/>
    </location>
</feature>
<evidence type="ECO:0000256" key="5">
    <source>
        <dbReference type="ARBA" id="ARBA00023136"/>
    </source>
</evidence>
<feature type="domain" description="Threonine/serine exporter-like N-terminal" evidence="8">
    <location>
        <begin position="13"/>
        <end position="253"/>
    </location>
</feature>
<feature type="transmembrane region" description="Helical" evidence="7">
    <location>
        <begin position="202"/>
        <end position="224"/>
    </location>
</feature>
<evidence type="ECO:0000313" key="11">
    <source>
        <dbReference type="Proteomes" id="UP000054686"/>
    </source>
</evidence>
<evidence type="ECO:0000256" key="1">
    <source>
        <dbReference type="ARBA" id="ARBA00004651"/>
    </source>
</evidence>
<dbReference type="OrthoDB" id="2148488at2"/>
<dbReference type="InterPro" id="IPR024528">
    <property type="entry name" value="ThrE_2"/>
</dbReference>
<accession>A0A0V8RRA8</accession>
<keyword evidence="2" id="KW-1003">Cell membrane</keyword>